<dbReference type="AlphaFoldDB" id="A0A392U283"/>
<protein>
    <submittedName>
        <fullName evidence="1">Uncharacterized protein</fullName>
    </submittedName>
</protein>
<dbReference type="EMBL" id="LXQA010711452">
    <property type="protein sequence ID" value="MCI67198.1"/>
    <property type="molecule type" value="Genomic_DNA"/>
</dbReference>
<dbReference type="Proteomes" id="UP000265520">
    <property type="component" value="Unassembled WGS sequence"/>
</dbReference>
<evidence type="ECO:0000313" key="1">
    <source>
        <dbReference type="EMBL" id="MCI67198.1"/>
    </source>
</evidence>
<name>A0A392U283_9FABA</name>
<proteinExistence type="predicted"/>
<reference evidence="1 2" key="1">
    <citation type="journal article" date="2018" name="Front. Plant Sci.">
        <title>Red Clover (Trifolium pratense) and Zigzag Clover (T. medium) - A Picture of Genomic Similarities and Differences.</title>
        <authorList>
            <person name="Dluhosova J."/>
            <person name="Istvanek J."/>
            <person name="Nedelnik J."/>
            <person name="Repkova J."/>
        </authorList>
    </citation>
    <scope>NUCLEOTIDE SEQUENCE [LARGE SCALE GENOMIC DNA]</scope>
    <source>
        <strain evidence="2">cv. 10/8</strain>
        <tissue evidence="1">Leaf</tissue>
    </source>
</reference>
<sequence length="21" mass="2331">AGCPLQMRSVRLWITGTNVVE</sequence>
<accession>A0A392U283</accession>
<organism evidence="1 2">
    <name type="scientific">Trifolium medium</name>
    <dbReference type="NCBI Taxonomy" id="97028"/>
    <lineage>
        <taxon>Eukaryota</taxon>
        <taxon>Viridiplantae</taxon>
        <taxon>Streptophyta</taxon>
        <taxon>Embryophyta</taxon>
        <taxon>Tracheophyta</taxon>
        <taxon>Spermatophyta</taxon>
        <taxon>Magnoliopsida</taxon>
        <taxon>eudicotyledons</taxon>
        <taxon>Gunneridae</taxon>
        <taxon>Pentapetalae</taxon>
        <taxon>rosids</taxon>
        <taxon>fabids</taxon>
        <taxon>Fabales</taxon>
        <taxon>Fabaceae</taxon>
        <taxon>Papilionoideae</taxon>
        <taxon>50 kb inversion clade</taxon>
        <taxon>NPAAA clade</taxon>
        <taxon>Hologalegina</taxon>
        <taxon>IRL clade</taxon>
        <taxon>Trifolieae</taxon>
        <taxon>Trifolium</taxon>
    </lineage>
</organism>
<comment type="caution">
    <text evidence="1">The sequence shown here is derived from an EMBL/GenBank/DDBJ whole genome shotgun (WGS) entry which is preliminary data.</text>
</comment>
<feature type="non-terminal residue" evidence="1">
    <location>
        <position position="1"/>
    </location>
</feature>
<keyword evidence="2" id="KW-1185">Reference proteome</keyword>
<evidence type="ECO:0000313" key="2">
    <source>
        <dbReference type="Proteomes" id="UP000265520"/>
    </source>
</evidence>